<evidence type="ECO:0000256" key="6">
    <source>
        <dbReference type="ARBA" id="ARBA00022989"/>
    </source>
</evidence>
<keyword evidence="10" id="KW-0407">Ion channel</keyword>
<evidence type="ECO:0000256" key="3">
    <source>
        <dbReference type="ARBA" id="ARBA00022606"/>
    </source>
</evidence>
<evidence type="ECO:0000259" key="14">
    <source>
        <dbReference type="Pfam" id="PF00520"/>
    </source>
</evidence>
<evidence type="ECO:0000256" key="11">
    <source>
        <dbReference type="PROSITE-ProRule" id="PRU00023"/>
    </source>
</evidence>
<comment type="caution">
    <text evidence="15">The sequence shown here is derived from an EMBL/GenBank/DDBJ whole genome shotgun (WGS) entry which is preliminary data.</text>
</comment>
<dbReference type="EMBL" id="LIAE01010700">
    <property type="protein sequence ID" value="PAV56447.1"/>
    <property type="molecule type" value="Genomic_DNA"/>
</dbReference>
<sequence length="609" mass="71789">MPVLHLAAQNGHVYIVKYLLDCKAKIDARNAQGETVFDIAMRLEDKTKGKEIIRILLENSEWRSLMKPTDRAPLGRHPFIRNTPFRQLVKNFPELVDIVLDECITKRNDPANPFNFFVEYDFRYLDDTYLMPEKDGNGLTSTETLYDEYLGNLNKEARSYTENYDLIAQNHLLREMEKSKFNVQLLSHPLTKTLIKYKWNNLGRYIYYTAFSIYILYITLFTLFITYSTAPYHVPSNNATHTFVDLSYKLWEYDATCSDVYLEHDKQVHVKWLIVILAICQLCKEGFQFYKRRLAYLSIENGIEIFIYISTIFIVFDISDCSHRTGIRLNVQWILAAVCSFVAWLNLLLLIRKLPRFGIYVVMFFGKIHNSEKYFFNFLDILSTFSRFVIIFALFIFAFSISFFIMMQNRSEFSSLTDSILKTTVMMIGEFEFVSIFHGDTVNHSEKLYGPPWAKSIFLLFCIVMTILLMNLLVGLAVDDIKGVQEEAELQRLAMMVDTVLQIEASMPPFIRRLSHIGIYRFFPNQDNWWKRIVRRFGYSPAQKTDIDEDQYLDIEDAKDELRDDFRRQEKAIDLMQRNIDIINDKQTKLEKMLDLIIKEMKIQYNETD</sequence>
<dbReference type="PROSITE" id="PS50297">
    <property type="entry name" value="ANK_REP_REGION"/>
    <property type="match status" value="1"/>
</dbReference>
<accession>A0A2A2J464</accession>
<dbReference type="InterPro" id="IPR005821">
    <property type="entry name" value="Ion_trans_dom"/>
</dbReference>
<comment type="subcellular location">
    <subcellularLocation>
        <location evidence="1">Membrane</location>
        <topology evidence="1">Multi-pass membrane protein</topology>
    </subcellularLocation>
</comment>
<evidence type="ECO:0000256" key="7">
    <source>
        <dbReference type="ARBA" id="ARBA00023043"/>
    </source>
</evidence>
<keyword evidence="2" id="KW-0813">Transport</keyword>
<evidence type="ECO:0000256" key="12">
    <source>
        <dbReference type="SAM" id="Coils"/>
    </source>
</evidence>
<dbReference type="GO" id="GO:1902495">
    <property type="term" value="C:transmembrane transporter complex"/>
    <property type="evidence" value="ECO:0007669"/>
    <property type="project" value="TreeGrafter"/>
</dbReference>
<keyword evidence="5" id="KW-0677">Repeat</keyword>
<evidence type="ECO:0000256" key="2">
    <source>
        <dbReference type="ARBA" id="ARBA00022448"/>
    </source>
</evidence>
<evidence type="ECO:0000313" key="15">
    <source>
        <dbReference type="EMBL" id="PAV56447.1"/>
    </source>
</evidence>
<keyword evidence="9 13" id="KW-0472">Membrane</keyword>
<organism evidence="15 16">
    <name type="scientific">Diploscapter pachys</name>
    <dbReference type="NCBI Taxonomy" id="2018661"/>
    <lineage>
        <taxon>Eukaryota</taxon>
        <taxon>Metazoa</taxon>
        <taxon>Ecdysozoa</taxon>
        <taxon>Nematoda</taxon>
        <taxon>Chromadorea</taxon>
        <taxon>Rhabditida</taxon>
        <taxon>Rhabditina</taxon>
        <taxon>Rhabditomorpha</taxon>
        <taxon>Rhabditoidea</taxon>
        <taxon>Rhabditidae</taxon>
        <taxon>Diploscapter</taxon>
    </lineage>
</organism>
<evidence type="ECO:0000256" key="10">
    <source>
        <dbReference type="ARBA" id="ARBA00023303"/>
    </source>
</evidence>
<evidence type="ECO:0000256" key="9">
    <source>
        <dbReference type="ARBA" id="ARBA00023136"/>
    </source>
</evidence>
<keyword evidence="3" id="KW-0716">Sensory transduction</keyword>
<keyword evidence="12" id="KW-0175">Coiled coil</keyword>
<evidence type="ECO:0000256" key="1">
    <source>
        <dbReference type="ARBA" id="ARBA00004141"/>
    </source>
</evidence>
<dbReference type="Gene3D" id="1.25.40.20">
    <property type="entry name" value="Ankyrin repeat-containing domain"/>
    <property type="match status" value="1"/>
</dbReference>
<dbReference type="GO" id="GO:0005216">
    <property type="term" value="F:monoatomic ion channel activity"/>
    <property type="evidence" value="ECO:0007669"/>
    <property type="project" value="InterPro"/>
</dbReference>
<feature type="transmembrane region" description="Helical" evidence="13">
    <location>
        <begin position="331"/>
        <end position="350"/>
    </location>
</feature>
<evidence type="ECO:0000256" key="8">
    <source>
        <dbReference type="ARBA" id="ARBA00023065"/>
    </source>
</evidence>
<dbReference type="STRING" id="2018661.A0A2A2J464"/>
<evidence type="ECO:0000256" key="5">
    <source>
        <dbReference type="ARBA" id="ARBA00022737"/>
    </source>
</evidence>
<feature type="coiled-coil region" evidence="12">
    <location>
        <begin position="552"/>
        <end position="579"/>
    </location>
</feature>
<dbReference type="Gene3D" id="1.10.287.70">
    <property type="match status" value="1"/>
</dbReference>
<keyword evidence="7 11" id="KW-0040">ANK repeat</keyword>
<dbReference type="Proteomes" id="UP000218231">
    <property type="component" value="Unassembled WGS sequence"/>
</dbReference>
<feature type="domain" description="Ion transport" evidence="14">
    <location>
        <begin position="268"/>
        <end position="488"/>
    </location>
</feature>
<evidence type="ECO:0000256" key="4">
    <source>
        <dbReference type="ARBA" id="ARBA00022692"/>
    </source>
</evidence>
<dbReference type="PROSITE" id="PS50088">
    <property type="entry name" value="ANK_REPEAT"/>
    <property type="match status" value="1"/>
</dbReference>
<keyword evidence="4 13" id="KW-0812">Transmembrane</keyword>
<dbReference type="InterPro" id="IPR002110">
    <property type="entry name" value="Ankyrin_rpt"/>
</dbReference>
<dbReference type="Pfam" id="PF00520">
    <property type="entry name" value="Ion_trans"/>
    <property type="match status" value="1"/>
</dbReference>
<proteinExistence type="predicted"/>
<keyword evidence="16" id="KW-1185">Reference proteome</keyword>
<feature type="transmembrane region" description="Helical" evidence="13">
    <location>
        <begin position="457"/>
        <end position="478"/>
    </location>
</feature>
<feature type="transmembrane region" description="Helical" evidence="13">
    <location>
        <begin position="205"/>
        <end position="227"/>
    </location>
</feature>
<dbReference type="Pfam" id="PF12796">
    <property type="entry name" value="Ank_2"/>
    <property type="match status" value="1"/>
</dbReference>
<name>A0A2A2J464_9BILA</name>
<dbReference type="PANTHER" id="PTHR47143">
    <property type="entry name" value="TRANSIENT RECEPTOR POTENTIAL CATION CHANNEL PROTEIN PAINLESS"/>
    <property type="match status" value="1"/>
</dbReference>
<gene>
    <name evidence="15" type="ORF">WR25_06774</name>
</gene>
<dbReference type="InterPro" id="IPR036770">
    <property type="entry name" value="Ankyrin_rpt-contain_sf"/>
</dbReference>
<reference evidence="15 16" key="1">
    <citation type="journal article" date="2017" name="Curr. Biol.">
        <title>Genome architecture and evolution of a unichromosomal asexual nematode.</title>
        <authorList>
            <person name="Fradin H."/>
            <person name="Zegar C."/>
            <person name="Gutwein M."/>
            <person name="Lucas J."/>
            <person name="Kovtun M."/>
            <person name="Corcoran D."/>
            <person name="Baugh L.R."/>
            <person name="Kiontke K."/>
            <person name="Gunsalus K."/>
            <person name="Fitch D.H."/>
            <person name="Piano F."/>
        </authorList>
    </citation>
    <scope>NUCLEOTIDE SEQUENCE [LARGE SCALE GENOMIC DNA]</scope>
    <source>
        <strain evidence="15">PF1309</strain>
    </source>
</reference>
<feature type="transmembrane region" description="Helical" evidence="13">
    <location>
        <begin position="294"/>
        <end position="316"/>
    </location>
</feature>
<protein>
    <recommendedName>
        <fullName evidence="14">Ion transport domain-containing protein</fullName>
    </recommendedName>
</protein>
<evidence type="ECO:0000313" key="16">
    <source>
        <dbReference type="Proteomes" id="UP000218231"/>
    </source>
</evidence>
<dbReference type="SUPFAM" id="SSF48403">
    <property type="entry name" value="Ankyrin repeat"/>
    <property type="match status" value="1"/>
</dbReference>
<dbReference type="InterPro" id="IPR052076">
    <property type="entry name" value="TRP_cation_channel"/>
</dbReference>
<dbReference type="AlphaFoldDB" id="A0A2A2J464"/>
<keyword evidence="8" id="KW-0406">Ion transport</keyword>
<feature type="transmembrane region" description="Helical" evidence="13">
    <location>
        <begin position="388"/>
        <end position="407"/>
    </location>
</feature>
<keyword evidence="6 13" id="KW-1133">Transmembrane helix</keyword>
<dbReference type="OrthoDB" id="1661883at2759"/>
<feature type="repeat" description="ANK" evidence="11">
    <location>
        <begin position="1"/>
        <end position="31"/>
    </location>
</feature>
<evidence type="ECO:0000256" key="13">
    <source>
        <dbReference type="SAM" id="Phobius"/>
    </source>
</evidence>
<dbReference type="PANTHER" id="PTHR47143:SF3">
    <property type="entry name" value="PWWP DOMAIN-CONTAINING PROTEIN"/>
    <property type="match status" value="1"/>
</dbReference>